<dbReference type="Pfam" id="PF24883">
    <property type="entry name" value="NPHP3_N"/>
    <property type="match status" value="1"/>
</dbReference>
<dbReference type="AlphaFoldDB" id="A0A364KVA8"/>
<gene>
    <name evidence="5" type="ORF">BHQ10_003489</name>
</gene>
<dbReference type="Pfam" id="PF24809">
    <property type="entry name" value="DUF7708"/>
    <property type="match status" value="1"/>
</dbReference>
<dbReference type="SMART" id="SM00355">
    <property type="entry name" value="ZnF_C2H2"/>
    <property type="match status" value="2"/>
</dbReference>
<comment type="caution">
    <text evidence="5">The sequence shown here is derived from an EMBL/GenBank/DDBJ whole genome shotgun (WGS) entry which is preliminary data.</text>
</comment>
<sequence length="1087" mass="124238">MPLRRRDPASATALRTIREAFEDLEKTVSPADSKDFEVTTLENVQKAALEIENQLAARQSLRNMRRLVPLFSSLGYYAQTIEVLCNGTPYLPWIWAPIKIILKISSDYVEAFEQIVKAYSRIAESLTRFKVLGETFRQNTGFQQTLAVFYADILRFHTEAYKLVRRSSWRVLFLTSWGRFQRKFDNILEDLARHEQQIDKEANAHDIAEAKDMRRALEEWRQESLATVQKAEEEQTARQLEAIQSRLKDQTIQGHVRGYRIIQIYRTGFGPTNQIQLAFGSKGIPVPSFVACHFCTYSYTSSTQYDELLKSLLLQLVRASSDLAAHIYEVYVIGRKSISLSVLEQLMQTAITLLAEDLGRKQSIHMIIDGLDEMEADKQKRLVNLMNGILKLQSLDRATFKILFSSRRLQSLENGLRKKPVVMLGDEKDNLEHAICTYAEQRLKAQSQRFSQLGLSDLDFIDIGKSIAKKADGMFLWARLVLDYITQNIFYSSQELWDAIHTLPRKLAEFYERVMVQIISKFDSRSIERMRSIFGWIAFTERPLRKFELRSALSFGTGNPLNDEPVPLYVFDMGMPLIEERSDSTLTFIHVSVKDYLQMPGSTLLIDRVKEVYEHAIASVTCLLSGLEVFNVGYSNQDRIMRVLKGLHGFHVYANQYWVDYILEILSLNSEQHNLQSGLTTILRDLSNALESSGRLLQSSKKAEELAVSDSRLVLLKQYPGLYKNAQITLQARSQTMLGDVSRKEDSPCVTMFPIRGLKDAFTNYQKTVQSILSLSDFPGISKEDLEYFQQEYRTTIFTCRLPSCPRATAGFRSEILLREHEAMHTISLKCPFPGCQYPRFASARALKSHEMKSHFPTRGRKQIRKVNLMENIKSKFHANSGLPKSDVSSEKRSVMVEEGMHKNTVLPHPPDRETFLEHFSRLDNLMGPEGFDFHPVFADSNYDTYDDLDSSALVDFRLMPQAQGKNLATYLPTFSPQMQAAHASEGGPGVNSEKQESNFVPEKRKETIEERNNNITTYPLYTTEYSGILEPFDPSKMQDSDVDVLFKDAHELESDFDRLPDINAAVFNIFSKNLSPSNAGALKTLV</sequence>
<name>A0A364KVA8_TALAM</name>
<evidence type="ECO:0000256" key="2">
    <source>
        <dbReference type="SAM" id="Coils"/>
    </source>
</evidence>
<evidence type="ECO:0000313" key="5">
    <source>
        <dbReference type="EMBL" id="RAO67477.1"/>
    </source>
</evidence>
<evidence type="ECO:0000256" key="3">
    <source>
        <dbReference type="SAM" id="MobiDB-lite"/>
    </source>
</evidence>
<feature type="domain" description="C2H2-type" evidence="4">
    <location>
        <begin position="829"/>
        <end position="855"/>
    </location>
</feature>
<dbReference type="GeneID" id="63792705"/>
<dbReference type="Proteomes" id="UP000249363">
    <property type="component" value="Unassembled WGS sequence"/>
</dbReference>
<keyword evidence="6" id="KW-1185">Reference proteome</keyword>
<feature type="region of interest" description="Disordered" evidence="3">
    <location>
        <begin position="979"/>
        <end position="1008"/>
    </location>
</feature>
<reference evidence="5 6" key="1">
    <citation type="journal article" date="2017" name="Biotechnol. Biofuels">
        <title>Differential beta-glucosidase expression as a function of carbon source availability in Talaromyces amestolkiae: a genomic and proteomic approach.</title>
        <authorList>
            <person name="de Eugenio L.I."/>
            <person name="Mendez-Liter J.A."/>
            <person name="Nieto-Dominguez M."/>
            <person name="Alonso L."/>
            <person name="Gil-Munoz J."/>
            <person name="Barriuso J."/>
            <person name="Prieto A."/>
            <person name="Martinez M.J."/>
        </authorList>
    </citation>
    <scope>NUCLEOTIDE SEQUENCE [LARGE SCALE GENOMIC DNA]</scope>
    <source>
        <strain evidence="5 6">CIB</strain>
    </source>
</reference>
<evidence type="ECO:0000259" key="4">
    <source>
        <dbReference type="SMART" id="SM00355"/>
    </source>
</evidence>
<dbReference type="PANTHER" id="PTHR10039">
    <property type="entry name" value="AMELOGENIN"/>
    <property type="match status" value="1"/>
</dbReference>
<evidence type="ECO:0000313" key="6">
    <source>
        <dbReference type="Proteomes" id="UP000249363"/>
    </source>
</evidence>
<feature type="domain" description="C2H2-type" evidence="4">
    <location>
        <begin position="798"/>
        <end position="825"/>
    </location>
</feature>
<proteinExistence type="predicted"/>
<protein>
    <recommendedName>
        <fullName evidence="4">C2H2-type domain-containing protein</fullName>
    </recommendedName>
</protein>
<dbReference type="RefSeq" id="XP_040731993.1">
    <property type="nucleotide sequence ID" value="XM_040875750.1"/>
</dbReference>
<evidence type="ECO:0000256" key="1">
    <source>
        <dbReference type="ARBA" id="ARBA00022737"/>
    </source>
</evidence>
<dbReference type="InterPro" id="IPR056125">
    <property type="entry name" value="DUF7708"/>
</dbReference>
<feature type="compositionally biased region" description="Basic and acidic residues" evidence="3">
    <location>
        <begin position="994"/>
        <end position="1008"/>
    </location>
</feature>
<feature type="coiled-coil region" evidence="2">
    <location>
        <begin position="184"/>
        <end position="250"/>
    </location>
</feature>
<accession>A0A364KVA8</accession>
<dbReference type="PANTHER" id="PTHR10039:SF14">
    <property type="entry name" value="NACHT DOMAIN-CONTAINING PROTEIN"/>
    <property type="match status" value="1"/>
</dbReference>
<dbReference type="OrthoDB" id="21416at2759"/>
<dbReference type="EMBL" id="MIKG01000005">
    <property type="protein sequence ID" value="RAO67477.1"/>
    <property type="molecule type" value="Genomic_DNA"/>
</dbReference>
<dbReference type="InterPro" id="IPR056884">
    <property type="entry name" value="NPHP3-like_N"/>
</dbReference>
<keyword evidence="2" id="KW-0175">Coiled coil</keyword>
<dbReference type="InterPro" id="IPR013087">
    <property type="entry name" value="Znf_C2H2_type"/>
</dbReference>
<organism evidence="5 6">
    <name type="scientific">Talaromyces amestolkiae</name>
    <dbReference type="NCBI Taxonomy" id="1196081"/>
    <lineage>
        <taxon>Eukaryota</taxon>
        <taxon>Fungi</taxon>
        <taxon>Dikarya</taxon>
        <taxon>Ascomycota</taxon>
        <taxon>Pezizomycotina</taxon>
        <taxon>Eurotiomycetes</taxon>
        <taxon>Eurotiomycetidae</taxon>
        <taxon>Eurotiales</taxon>
        <taxon>Trichocomaceae</taxon>
        <taxon>Talaromyces</taxon>
        <taxon>Talaromyces sect. Talaromyces</taxon>
    </lineage>
</organism>
<keyword evidence="1" id="KW-0677">Repeat</keyword>